<comment type="caution">
    <text evidence="16">The sequence shown here is derived from an EMBL/GenBank/DDBJ whole genome shotgun (WGS) entry which is preliminary data.</text>
</comment>
<comment type="subcellular location">
    <subcellularLocation>
        <location evidence="10">Cytoplasm</location>
    </subcellularLocation>
</comment>
<dbReference type="STRING" id="1423763.FC46_GL000786"/>
<feature type="binding site" evidence="12">
    <location>
        <position position="125"/>
    </location>
    <ligand>
        <name>substrate</name>
    </ligand>
</feature>
<dbReference type="NCBIfam" id="TIGR01771">
    <property type="entry name" value="L-LDH-NAD"/>
    <property type="match status" value="1"/>
</dbReference>
<dbReference type="InterPro" id="IPR015955">
    <property type="entry name" value="Lactate_DH/Glyco_Ohase_4_C"/>
</dbReference>
<dbReference type="Pfam" id="PF02866">
    <property type="entry name" value="Ldh_1_C"/>
    <property type="match status" value="1"/>
</dbReference>
<evidence type="ECO:0000256" key="12">
    <source>
        <dbReference type="PIRSR" id="PIRSR000102-2"/>
    </source>
</evidence>
<evidence type="ECO:0000259" key="14">
    <source>
        <dbReference type="Pfam" id="PF00056"/>
    </source>
</evidence>
<feature type="binding site" evidence="13">
    <location>
        <begin position="15"/>
        <end position="20"/>
    </location>
    <ligand>
        <name>NAD(+)</name>
        <dbReference type="ChEBI" id="CHEBI:57540"/>
    </ligand>
</feature>
<feature type="binding site" evidence="10">
    <location>
        <begin position="153"/>
        <end position="156"/>
    </location>
    <ligand>
        <name>substrate</name>
    </ligand>
</feature>
<evidence type="ECO:0000256" key="2">
    <source>
        <dbReference type="ARBA" id="ARBA00006054"/>
    </source>
</evidence>
<feature type="binding site" evidence="10">
    <location>
        <position position="19"/>
    </location>
    <ligand>
        <name>NAD(+)</name>
        <dbReference type="ChEBI" id="CHEBI:57540"/>
    </ligand>
</feature>
<feature type="binding site" evidence="10">
    <location>
        <position position="106"/>
    </location>
    <ligand>
        <name>NAD(+)</name>
        <dbReference type="ChEBI" id="CHEBI:57540"/>
    </ligand>
</feature>
<dbReference type="Proteomes" id="UP000051036">
    <property type="component" value="Unassembled WGS sequence"/>
</dbReference>
<gene>
    <name evidence="10" type="primary">ldh</name>
    <name evidence="16" type="ORF">FC46_GL000786</name>
</gene>
<evidence type="ECO:0000256" key="4">
    <source>
        <dbReference type="ARBA" id="ARBA00012967"/>
    </source>
</evidence>
<keyword evidence="10" id="KW-0963">Cytoplasm</keyword>
<evidence type="ECO:0000256" key="13">
    <source>
        <dbReference type="PIRSR" id="PIRSR000102-3"/>
    </source>
</evidence>
<organism evidence="16 17">
    <name type="scientific">Lactobacillus kalixensis DSM 16043</name>
    <dbReference type="NCBI Taxonomy" id="1423763"/>
    <lineage>
        <taxon>Bacteria</taxon>
        <taxon>Bacillati</taxon>
        <taxon>Bacillota</taxon>
        <taxon>Bacilli</taxon>
        <taxon>Lactobacillales</taxon>
        <taxon>Lactobacillaceae</taxon>
        <taxon>Lactobacillus</taxon>
    </lineage>
</organism>
<dbReference type="PATRIC" id="fig|1423763.3.peg.794"/>
<evidence type="ECO:0000313" key="17">
    <source>
        <dbReference type="Proteomes" id="UP000051036"/>
    </source>
</evidence>
<comment type="caution">
    <text evidence="10">Lacks conserved residue(s) required for the propagation of feature annotation.</text>
</comment>
<evidence type="ECO:0000259" key="15">
    <source>
        <dbReference type="Pfam" id="PF02866"/>
    </source>
</evidence>
<feature type="binding site" evidence="13">
    <location>
        <position position="100"/>
    </location>
    <ligand>
        <name>NAD(+)</name>
        <dbReference type="ChEBI" id="CHEBI:57540"/>
    </ligand>
</feature>
<dbReference type="GO" id="GO:0004459">
    <property type="term" value="F:L-lactate dehydrogenase (NAD+) activity"/>
    <property type="evidence" value="ECO:0007669"/>
    <property type="project" value="UniProtKB-UniRule"/>
</dbReference>
<dbReference type="PROSITE" id="PS00064">
    <property type="entry name" value="L_LDH"/>
    <property type="match status" value="1"/>
</dbReference>
<feature type="binding site" evidence="10">
    <location>
        <position position="70"/>
    </location>
    <ligand>
        <name>NAD(+)</name>
        <dbReference type="ChEBI" id="CHEBI:57540"/>
    </ligand>
</feature>
<feature type="domain" description="Lactate/malate dehydrogenase C-terminal" evidence="15">
    <location>
        <begin position="150"/>
        <end position="309"/>
    </location>
</feature>
<feature type="binding site" evidence="10">
    <location>
        <position position="230"/>
    </location>
    <ligand>
        <name>substrate</name>
    </ligand>
</feature>
<evidence type="ECO:0000256" key="8">
    <source>
        <dbReference type="ARBA" id="ARBA00049258"/>
    </source>
</evidence>
<feature type="active site" description="Proton acceptor" evidence="10 11">
    <location>
        <position position="180"/>
    </location>
</feature>
<protein>
    <recommendedName>
        <fullName evidence="5 10">L-lactate dehydrogenase</fullName>
        <shortName evidence="10">L-LDH</shortName>
        <ecNumber evidence="4 10">1.1.1.27</ecNumber>
    </recommendedName>
</protein>
<feature type="binding site" evidence="12">
    <location>
        <position position="156"/>
    </location>
    <ligand>
        <name>substrate</name>
    </ligand>
</feature>
<keyword evidence="7 10" id="KW-0520">NAD</keyword>
<dbReference type="HAMAP" id="MF_00488">
    <property type="entry name" value="Lactate_dehydrog"/>
    <property type="match status" value="1"/>
</dbReference>
<keyword evidence="6 10" id="KW-0560">Oxidoreductase</keyword>
<evidence type="ECO:0000256" key="5">
    <source>
        <dbReference type="ARBA" id="ARBA00016495"/>
    </source>
</evidence>
<evidence type="ECO:0000256" key="6">
    <source>
        <dbReference type="ARBA" id="ARBA00023002"/>
    </source>
</evidence>
<evidence type="ECO:0000256" key="11">
    <source>
        <dbReference type="PIRSR" id="PIRSR000102-1"/>
    </source>
</evidence>
<keyword evidence="17" id="KW-1185">Reference proteome</keyword>
<dbReference type="PIRSF" id="PIRSF000102">
    <property type="entry name" value="Lac_mal_DH"/>
    <property type="match status" value="1"/>
</dbReference>
<name>A0A0R1U8A9_9LACO</name>
<dbReference type="EMBL" id="AZFM01000022">
    <property type="protein sequence ID" value="KRL89516.1"/>
    <property type="molecule type" value="Genomic_DNA"/>
</dbReference>
<evidence type="ECO:0000256" key="1">
    <source>
        <dbReference type="ARBA" id="ARBA00004843"/>
    </source>
</evidence>
<feature type="binding site" evidence="10">
    <location>
        <begin position="125"/>
        <end position="128"/>
    </location>
    <ligand>
        <name>substrate</name>
    </ligand>
</feature>
<dbReference type="GO" id="GO:0006089">
    <property type="term" value="P:lactate metabolic process"/>
    <property type="evidence" value="ECO:0007669"/>
    <property type="project" value="TreeGrafter"/>
</dbReference>
<feature type="domain" description="Lactate/malate dehydrogenase N-terminal" evidence="14">
    <location>
        <begin position="10"/>
        <end position="147"/>
    </location>
</feature>
<dbReference type="UniPathway" id="UPA00554">
    <property type="reaction ID" value="UER00611"/>
</dbReference>
<comment type="subunit">
    <text evidence="3 10">Homotetramer.</text>
</comment>
<dbReference type="PANTHER" id="PTHR43128">
    <property type="entry name" value="L-2-HYDROXYCARBOXYLATE DEHYDROGENASE (NAD(P)(+))"/>
    <property type="match status" value="1"/>
</dbReference>
<sequence>MKGNLNMSNKVLLVGDGRVGSTFANDLLQNVDIDELVITDVAEKLPVGDSLDLEDVTNFYKPVNIHAGTYADAKDADIVVITAGMARKPGMTRLDLVDKNVQILKSIIEPIVESGFKGIFVVSANPVDILTTLTQKLSGFPKNRVIGTGTSLDTARFKIALAKKVGVTVRDVNAYVLGEHGDTSFENFDEATIDDKPLRSYPELTDEVLDDLQTEVRQKGGKIIANKGATFYGVAQMLTQICKAILENKEMVLPLSAPVKGLYGIDHDLFLGTPAVINSNGIADVIETKLSDDELKKMNYSADKMQEVVDGVSLD</sequence>
<dbReference type="InterPro" id="IPR011304">
    <property type="entry name" value="L-lactate_DH"/>
</dbReference>
<dbReference type="EC" id="1.1.1.27" evidence="4 10"/>
<dbReference type="PANTHER" id="PTHR43128:SF16">
    <property type="entry name" value="L-LACTATE DEHYDROGENASE"/>
    <property type="match status" value="1"/>
</dbReference>
<comment type="function">
    <text evidence="9 10">Catalyzes the conversion of lactate to pyruvate.</text>
</comment>
<reference evidence="16 17" key="1">
    <citation type="journal article" date="2015" name="Genome Announc.">
        <title>Expanding the biotechnology potential of lactobacilli through comparative genomics of 213 strains and associated genera.</title>
        <authorList>
            <person name="Sun Z."/>
            <person name="Harris H.M."/>
            <person name="McCann A."/>
            <person name="Guo C."/>
            <person name="Argimon S."/>
            <person name="Zhang W."/>
            <person name="Yang X."/>
            <person name="Jeffery I.B."/>
            <person name="Cooney J.C."/>
            <person name="Kagawa T.F."/>
            <person name="Liu W."/>
            <person name="Song Y."/>
            <person name="Salvetti E."/>
            <person name="Wrobel A."/>
            <person name="Rasinkangas P."/>
            <person name="Parkhill J."/>
            <person name="Rea M.C."/>
            <person name="O'Sullivan O."/>
            <person name="Ritari J."/>
            <person name="Douillard F.P."/>
            <person name="Paul Ross R."/>
            <person name="Yang R."/>
            <person name="Briner A.E."/>
            <person name="Felis G.E."/>
            <person name="de Vos W.M."/>
            <person name="Barrangou R."/>
            <person name="Klaenhammer T.R."/>
            <person name="Caufield P.W."/>
            <person name="Cui Y."/>
            <person name="Zhang H."/>
            <person name="O'Toole P.W."/>
        </authorList>
    </citation>
    <scope>NUCLEOTIDE SEQUENCE [LARGE SCALE GENOMIC DNA]</scope>
    <source>
        <strain evidence="16 17">DSM 16043</strain>
    </source>
</reference>
<dbReference type="PRINTS" id="PR00086">
    <property type="entry name" value="LLDHDRGNASE"/>
</dbReference>
<feature type="binding site" evidence="10 13">
    <location>
        <position position="40"/>
    </location>
    <ligand>
        <name>NAD(+)</name>
        <dbReference type="ChEBI" id="CHEBI:57540"/>
    </ligand>
</feature>
<dbReference type="SUPFAM" id="SSF56327">
    <property type="entry name" value="LDH C-terminal domain-like"/>
    <property type="match status" value="1"/>
</dbReference>
<dbReference type="InterPro" id="IPR022383">
    <property type="entry name" value="Lactate/malate_DH_C"/>
</dbReference>
<evidence type="ECO:0000256" key="3">
    <source>
        <dbReference type="ARBA" id="ARBA00011881"/>
    </source>
</evidence>
<evidence type="ECO:0000256" key="9">
    <source>
        <dbReference type="ARBA" id="ARBA00056904"/>
    </source>
</evidence>
<dbReference type="GO" id="GO:0005737">
    <property type="term" value="C:cytoplasm"/>
    <property type="evidence" value="ECO:0007669"/>
    <property type="project" value="UniProtKB-SubCell"/>
</dbReference>
<dbReference type="InterPro" id="IPR001557">
    <property type="entry name" value="L-lactate/malate_DH"/>
</dbReference>
<dbReference type="Gene3D" id="3.40.50.720">
    <property type="entry name" value="NAD(P)-binding Rossmann-like Domain"/>
    <property type="match status" value="1"/>
</dbReference>
<evidence type="ECO:0000256" key="10">
    <source>
        <dbReference type="HAMAP-Rule" id="MF_00488"/>
    </source>
</evidence>
<dbReference type="SUPFAM" id="SSF51735">
    <property type="entry name" value="NAD(P)-binding Rossmann-fold domains"/>
    <property type="match status" value="1"/>
</dbReference>
<dbReference type="AlphaFoldDB" id="A0A0R1U8A9"/>
<comment type="pathway">
    <text evidence="1 10">Fermentation; pyruvate fermentation to lactate; (S)-lactate from pyruvate: step 1/1.</text>
</comment>
<comment type="similarity">
    <text evidence="2 10">Belongs to the LDH/MDH superfamily. LDH family.</text>
</comment>
<dbReference type="Pfam" id="PF00056">
    <property type="entry name" value="Ldh_1_N"/>
    <property type="match status" value="1"/>
</dbReference>
<comment type="catalytic activity">
    <reaction evidence="8 10">
        <text>(S)-lactate + NAD(+) = pyruvate + NADH + H(+)</text>
        <dbReference type="Rhea" id="RHEA:23444"/>
        <dbReference type="ChEBI" id="CHEBI:15361"/>
        <dbReference type="ChEBI" id="CHEBI:15378"/>
        <dbReference type="ChEBI" id="CHEBI:16651"/>
        <dbReference type="ChEBI" id="CHEBI:57540"/>
        <dbReference type="ChEBI" id="CHEBI:57945"/>
        <dbReference type="EC" id="1.1.1.27"/>
    </reaction>
</comment>
<feature type="binding site" evidence="12">
    <location>
        <position position="87"/>
    </location>
    <ligand>
        <name>substrate</name>
    </ligand>
</feature>
<accession>A0A0R1U8A9</accession>
<feature type="binding site" evidence="10 12">
    <location>
        <position position="93"/>
    </location>
    <ligand>
        <name>substrate</name>
    </ligand>
</feature>
<proteinExistence type="inferred from homology"/>
<evidence type="ECO:0000256" key="7">
    <source>
        <dbReference type="ARBA" id="ARBA00023027"/>
    </source>
</evidence>
<dbReference type="InterPro" id="IPR036291">
    <property type="entry name" value="NAD(P)-bd_dom_sf"/>
</dbReference>
<dbReference type="CDD" id="cd05291">
    <property type="entry name" value="HicDH_like"/>
    <property type="match status" value="1"/>
</dbReference>
<dbReference type="NCBIfam" id="NF000824">
    <property type="entry name" value="PRK00066.1"/>
    <property type="match status" value="1"/>
</dbReference>
<feature type="binding site" evidence="10">
    <location>
        <position position="148"/>
    </location>
    <ligand>
        <name>NAD(+)</name>
        <dbReference type="ChEBI" id="CHEBI:57540"/>
    </ligand>
</feature>
<dbReference type="InterPro" id="IPR001236">
    <property type="entry name" value="Lactate/malate_DH_N"/>
</dbReference>
<dbReference type="Gene3D" id="3.90.110.10">
    <property type="entry name" value="Lactate dehydrogenase/glycoside hydrolase, family 4, C-terminal"/>
    <property type="match status" value="1"/>
</dbReference>
<dbReference type="InterPro" id="IPR018177">
    <property type="entry name" value="L-lactate_DH_AS"/>
</dbReference>
<dbReference type="GO" id="GO:0006096">
    <property type="term" value="P:glycolytic process"/>
    <property type="evidence" value="ECO:0007669"/>
    <property type="project" value="UniProtKB-UniRule"/>
</dbReference>
<evidence type="ECO:0000313" key="16">
    <source>
        <dbReference type="EMBL" id="KRL89516.1"/>
    </source>
</evidence>
<dbReference type="FunFam" id="3.40.50.720:FF:000018">
    <property type="entry name" value="Malate dehydrogenase"/>
    <property type="match status" value="1"/>
</dbReference>